<comment type="similarity">
    <text evidence="2">Belongs to the GerABKC lipoprotein family.</text>
</comment>
<dbReference type="EMBL" id="JANIPJ010000014">
    <property type="protein sequence ID" value="MCR2805914.1"/>
    <property type="molecule type" value="Genomic_DNA"/>
</dbReference>
<evidence type="ECO:0000256" key="5">
    <source>
        <dbReference type="ARBA" id="ARBA00023136"/>
    </source>
</evidence>
<dbReference type="Pfam" id="PF25198">
    <property type="entry name" value="Spore_GerAC_N"/>
    <property type="match status" value="1"/>
</dbReference>
<keyword evidence="6" id="KW-0564">Palmitate</keyword>
<dbReference type="InterPro" id="IPR008844">
    <property type="entry name" value="Spore_GerAC-like"/>
</dbReference>
<dbReference type="InterPro" id="IPR038501">
    <property type="entry name" value="Spore_GerAC_C_sf"/>
</dbReference>
<gene>
    <name evidence="10" type="ORF">NQZ67_18690</name>
</gene>
<dbReference type="GO" id="GO:0016020">
    <property type="term" value="C:membrane"/>
    <property type="evidence" value="ECO:0007669"/>
    <property type="project" value="UniProtKB-SubCell"/>
</dbReference>
<organism evidence="10 11">
    <name type="scientific">Paenibacillus soyae</name>
    <dbReference type="NCBI Taxonomy" id="2969249"/>
    <lineage>
        <taxon>Bacteria</taxon>
        <taxon>Bacillati</taxon>
        <taxon>Bacillota</taxon>
        <taxon>Bacilli</taxon>
        <taxon>Bacillales</taxon>
        <taxon>Paenibacillaceae</taxon>
        <taxon>Paenibacillus</taxon>
    </lineage>
</organism>
<feature type="domain" description="Spore germination protein N-terminal" evidence="9">
    <location>
        <begin position="22"/>
        <end position="195"/>
    </location>
</feature>
<accession>A0A9X2MSA6</accession>
<dbReference type="GO" id="GO:0009847">
    <property type="term" value="P:spore germination"/>
    <property type="evidence" value="ECO:0007669"/>
    <property type="project" value="InterPro"/>
</dbReference>
<feature type="domain" description="Spore germination GerAC-like C-terminal" evidence="8">
    <location>
        <begin position="222"/>
        <end position="387"/>
    </location>
</feature>
<keyword evidence="3" id="KW-0309">Germination</keyword>
<keyword evidence="5" id="KW-0472">Membrane</keyword>
<proteinExistence type="inferred from homology"/>
<evidence type="ECO:0000256" key="1">
    <source>
        <dbReference type="ARBA" id="ARBA00004635"/>
    </source>
</evidence>
<evidence type="ECO:0000313" key="10">
    <source>
        <dbReference type="EMBL" id="MCR2805914.1"/>
    </source>
</evidence>
<keyword evidence="4" id="KW-0732">Signal</keyword>
<dbReference type="InterPro" id="IPR046953">
    <property type="entry name" value="Spore_GerAC-like_C"/>
</dbReference>
<evidence type="ECO:0000256" key="4">
    <source>
        <dbReference type="ARBA" id="ARBA00022729"/>
    </source>
</evidence>
<dbReference type="Proteomes" id="UP001141950">
    <property type="component" value="Unassembled WGS sequence"/>
</dbReference>
<dbReference type="Pfam" id="PF05504">
    <property type="entry name" value="Spore_GerAC"/>
    <property type="match status" value="1"/>
</dbReference>
<evidence type="ECO:0000313" key="11">
    <source>
        <dbReference type="Proteomes" id="UP001141950"/>
    </source>
</evidence>
<evidence type="ECO:0000256" key="2">
    <source>
        <dbReference type="ARBA" id="ARBA00007886"/>
    </source>
</evidence>
<comment type="subcellular location">
    <subcellularLocation>
        <location evidence="1">Membrane</location>
        <topology evidence="1">Lipid-anchor</topology>
    </subcellularLocation>
</comment>
<dbReference type="PROSITE" id="PS51257">
    <property type="entry name" value="PROKAR_LIPOPROTEIN"/>
    <property type="match status" value="1"/>
</dbReference>
<dbReference type="RefSeq" id="WP_257448886.1">
    <property type="nucleotide sequence ID" value="NZ_JANIPJ010000014.1"/>
</dbReference>
<dbReference type="PANTHER" id="PTHR35789:SF1">
    <property type="entry name" value="SPORE GERMINATION PROTEIN B3"/>
    <property type="match status" value="1"/>
</dbReference>
<dbReference type="Gene3D" id="3.30.300.210">
    <property type="entry name" value="Nutrient germinant receptor protein C, domain 3"/>
    <property type="match status" value="1"/>
</dbReference>
<keyword evidence="7" id="KW-0449">Lipoprotein</keyword>
<evidence type="ECO:0000259" key="8">
    <source>
        <dbReference type="Pfam" id="PF05504"/>
    </source>
</evidence>
<dbReference type="PANTHER" id="PTHR35789">
    <property type="entry name" value="SPORE GERMINATION PROTEIN B3"/>
    <property type="match status" value="1"/>
</dbReference>
<dbReference type="NCBIfam" id="TIGR02887">
    <property type="entry name" value="spore_ger_x_C"/>
    <property type="match status" value="1"/>
</dbReference>
<reference evidence="10" key="1">
    <citation type="submission" date="2022-08" db="EMBL/GenBank/DDBJ databases">
        <title>The genomic sequence of strain Paenibacillus sp. SCIV0701.</title>
        <authorList>
            <person name="Zhao H."/>
        </authorList>
    </citation>
    <scope>NUCLEOTIDE SEQUENCE</scope>
    <source>
        <strain evidence="10">SCIV0701</strain>
    </source>
</reference>
<name>A0A9X2MSA6_9BACL</name>
<dbReference type="AlphaFoldDB" id="A0A9X2MSA6"/>
<sequence>MFVRKMVLVLLCMLVLSGCWSRRELNDLLIVLGVGVDWEDSEYLVSFQVVNPSEISAQNKGGGERPPGTLYQGRGKTVFEAARAVTAEAPRKMYFGHLQLYVVSEELAKRGLNRFIDNVLRDNELRLDFNLVVARGARAGDILNLYTPVEKLPTFSMLQSLRTSEKSWAPTVSVTMDEALDRLSGPGYELALTGIQLVGDPAIGDTPRNVQTFKASRRYRYKGIALFRGDRLAGWMNEQESKGYSDITDNLDSTSIELACGEGRYLGVEVVSSKSKISTELKNGEPSAVVHIRTEATIVDRPCSDVDLTDPATIERLERESAAVMLSNAEAAVKKAKRLKSDVLGIGNQFGKEHPAFWKEAKDSWNTDYFPSLDVGFHIELFIRKTGTTSNSTLK</sequence>
<dbReference type="InterPro" id="IPR057336">
    <property type="entry name" value="GerAC_N"/>
</dbReference>
<evidence type="ECO:0000259" key="9">
    <source>
        <dbReference type="Pfam" id="PF25198"/>
    </source>
</evidence>
<evidence type="ECO:0000256" key="6">
    <source>
        <dbReference type="ARBA" id="ARBA00023139"/>
    </source>
</evidence>
<evidence type="ECO:0000256" key="3">
    <source>
        <dbReference type="ARBA" id="ARBA00022544"/>
    </source>
</evidence>
<keyword evidence="11" id="KW-1185">Reference proteome</keyword>
<protein>
    <submittedName>
        <fullName evidence="10">Ger(X)C family spore germination protein</fullName>
    </submittedName>
</protein>
<comment type="caution">
    <text evidence="10">The sequence shown here is derived from an EMBL/GenBank/DDBJ whole genome shotgun (WGS) entry which is preliminary data.</text>
</comment>
<evidence type="ECO:0000256" key="7">
    <source>
        <dbReference type="ARBA" id="ARBA00023288"/>
    </source>
</evidence>